<dbReference type="InterPro" id="IPR026444">
    <property type="entry name" value="Secre_tail"/>
</dbReference>
<dbReference type="Pfam" id="PF08757">
    <property type="entry name" value="CotH"/>
    <property type="match status" value="1"/>
</dbReference>
<evidence type="ECO:0000313" key="6">
    <source>
        <dbReference type="EMBL" id="KFF13776.1"/>
    </source>
</evidence>
<proteinExistence type="predicted"/>
<dbReference type="OrthoDB" id="9806464at2"/>
<evidence type="ECO:0000259" key="3">
    <source>
        <dbReference type="Pfam" id="PF00932"/>
    </source>
</evidence>
<dbReference type="STRING" id="991.IW20_17000"/>
<evidence type="ECO:0000256" key="2">
    <source>
        <dbReference type="SAM" id="SignalP"/>
    </source>
</evidence>
<dbReference type="Proteomes" id="UP000028712">
    <property type="component" value="Unassembled WGS sequence"/>
</dbReference>
<feature type="chain" id="PRO_5001802350" evidence="2">
    <location>
        <begin position="28"/>
        <end position="860"/>
    </location>
</feature>
<dbReference type="EMBL" id="MUGY01000022">
    <property type="protein sequence ID" value="OXA92451.1"/>
    <property type="molecule type" value="Genomic_DNA"/>
</dbReference>
<reference evidence="6 8" key="1">
    <citation type="submission" date="2014-07" db="EMBL/GenBank/DDBJ databases">
        <title>Genome of Flavobacterium hydatis DSM 2063.</title>
        <authorList>
            <person name="Pipes S.E."/>
            <person name="Stropko S.J."/>
            <person name="Newman J.D."/>
        </authorList>
    </citation>
    <scope>NUCLEOTIDE SEQUENCE [LARGE SCALE GENOMIC DNA]</scope>
    <source>
        <strain evidence="6 8">DSM 2063</strain>
    </source>
</reference>
<comment type="caution">
    <text evidence="6">The sequence shown here is derived from an EMBL/GenBank/DDBJ whole genome shotgun (WGS) entry which is preliminary data.</text>
</comment>
<feature type="signal peptide" evidence="2">
    <location>
        <begin position="1"/>
        <end position="27"/>
    </location>
</feature>
<evidence type="ECO:0000256" key="1">
    <source>
        <dbReference type="ARBA" id="ARBA00022729"/>
    </source>
</evidence>
<name>A0A086AAR2_FLAHY</name>
<evidence type="ECO:0000313" key="7">
    <source>
        <dbReference type="EMBL" id="OXA92451.1"/>
    </source>
</evidence>
<dbReference type="Pfam" id="PF18962">
    <property type="entry name" value="Por_Secre_tail"/>
    <property type="match status" value="1"/>
</dbReference>
<dbReference type="InterPro" id="IPR001322">
    <property type="entry name" value="Lamin_tail_dom"/>
</dbReference>
<feature type="domain" description="GH29D-like beta-sandwich" evidence="4">
    <location>
        <begin position="184"/>
        <end position="262"/>
    </location>
</feature>
<dbReference type="Pfam" id="PF00932">
    <property type="entry name" value="LTD"/>
    <property type="match status" value="1"/>
</dbReference>
<evidence type="ECO:0000259" key="5">
    <source>
        <dbReference type="Pfam" id="PF18962"/>
    </source>
</evidence>
<gene>
    <name evidence="7" type="ORF">B0A62_15610</name>
    <name evidence="6" type="ORF">IW20_17000</name>
</gene>
<dbReference type="InterPro" id="IPR014867">
    <property type="entry name" value="Spore_coat_CotH_CotH2/3/7"/>
</dbReference>
<dbReference type="eggNOG" id="COG3630">
    <property type="taxonomic scope" value="Bacteria"/>
</dbReference>
<feature type="domain" description="Secretion system C-terminal sorting" evidence="5">
    <location>
        <begin position="791"/>
        <end position="859"/>
    </location>
</feature>
<dbReference type="InterPro" id="IPR059177">
    <property type="entry name" value="GH29D-like_dom"/>
</dbReference>
<evidence type="ECO:0000313" key="8">
    <source>
        <dbReference type="Proteomes" id="UP000028712"/>
    </source>
</evidence>
<protein>
    <submittedName>
        <fullName evidence="7">T9SS C-terminal target domain-containing protein</fullName>
    </submittedName>
</protein>
<accession>A0A086AAR2</accession>
<organism evidence="6 8">
    <name type="scientific">Flavobacterium hydatis</name>
    <name type="common">Cytophaga aquatilis</name>
    <dbReference type="NCBI Taxonomy" id="991"/>
    <lineage>
        <taxon>Bacteria</taxon>
        <taxon>Pseudomonadati</taxon>
        <taxon>Bacteroidota</taxon>
        <taxon>Flavobacteriia</taxon>
        <taxon>Flavobacteriales</taxon>
        <taxon>Flavobacteriaceae</taxon>
        <taxon>Flavobacterium</taxon>
    </lineage>
</organism>
<keyword evidence="9" id="KW-1185">Reference proteome</keyword>
<feature type="domain" description="LTD" evidence="3">
    <location>
        <begin position="23"/>
        <end position="135"/>
    </location>
</feature>
<dbReference type="Pfam" id="PF13290">
    <property type="entry name" value="CHB_HEX_C_1"/>
    <property type="match status" value="1"/>
</dbReference>
<dbReference type="RefSeq" id="WP_035624762.1">
    <property type="nucleotide sequence ID" value="NZ_JBEWQG010000019.1"/>
</dbReference>
<evidence type="ECO:0000259" key="4">
    <source>
        <dbReference type="Pfam" id="PF13290"/>
    </source>
</evidence>
<sequence length="860" mass="97973">MDLTLRKLFKGFFLLVFVISISTTASAQIKINEVMVSNTMSYDPTVYNFSDWIELYNPANATVSFRNYYFSDDINLPTKWQITSSKASISKAGFFVVYFDETNTSTSASFRLEPKGGTIYMFDAAKNLVDKITYPTLNNGNISYARTTDGGNDWSFMSYPTPKTTNTKGVPANKQAEQPLFSEAGGFISGTKQITLTSKTPGALIYYTLNGDEPFDATTQVTDASKMLTGKALLYNGAITVTNGVIRAKVYAPDYLPSTVVTQSYLQNKRNIDLPVFSVSINEKYRNDGTLGIWRNYRNAVMKRPSNVEFFPTQNGTSNFNYQMNVEIFAASQRSKEHKQFNIIADKRFQGNNRMKYDFFNEKKGQKRKSVTLRTSGQDGSKTMMQDALVHVLIKDQMDIDRRAYEPAVVYINGNYNGLMNIRERTQKDYLESNYGLETNEYDLLGKHNDYSTIRASQGNMNQWNEMINYLKANDLKTDANYLKYIDKYIDEPEVLNYFLVQTYINNRDQPNNNIKAWRPYANKTKWRYILHDADLALIRYSSADNNITRTQKSSTSSMGYVFYSLSKNATFKQKFAGQYIVHAYQTFDPSRTTPITDSLAKRIENEIGYTHDVHSSVPALATWKKNIESMKDYWIKRQPYATKHVKASFGLSGSEMALNVSNEFFKGDVLLNTIKLSNDFKGKYLQSLSYTLEVKPKGGHKFSYWDITIDDVNSKEFSPTYSGVIPAKAKSVIIIPVYDNDTRFSEAKKSVLRSIKDVNYEDVLETIEGSLLDEEISEESILLNRNDVLVYPVPVTDNILNIESYENDIIEVEFYAINGALIKKIKADATSFDVSFLNKGVYLLRIYTNNGVVVKKIIK</sequence>
<dbReference type="EMBL" id="JPRM01000027">
    <property type="protein sequence ID" value="KFF13776.1"/>
    <property type="molecule type" value="Genomic_DNA"/>
</dbReference>
<dbReference type="AlphaFoldDB" id="A0A086AAR2"/>
<dbReference type="Proteomes" id="UP000198424">
    <property type="component" value="Unassembled WGS sequence"/>
</dbReference>
<reference evidence="7 9" key="2">
    <citation type="submission" date="2016-11" db="EMBL/GenBank/DDBJ databases">
        <title>Whole genomes of Flavobacteriaceae.</title>
        <authorList>
            <person name="Stine C."/>
            <person name="Li C."/>
            <person name="Tadesse D."/>
        </authorList>
    </citation>
    <scope>NUCLEOTIDE SEQUENCE [LARGE SCALE GENOMIC DNA]</scope>
    <source>
        <strain evidence="7 9">ATCC 29551</strain>
    </source>
</reference>
<keyword evidence="1 2" id="KW-0732">Signal</keyword>
<evidence type="ECO:0000313" key="9">
    <source>
        <dbReference type="Proteomes" id="UP000198424"/>
    </source>
</evidence>
<dbReference type="NCBIfam" id="TIGR04183">
    <property type="entry name" value="Por_Secre_tail"/>
    <property type="match status" value="1"/>
</dbReference>